<evidence type="ECO:0000256" key="5">
    <source>
        <dbReference type="ARBA" id="ARBA00022840"/>
    </source>
</evidence>
<reference evidence="9" key="1">
    <citation type="submission" date="2023-07" db="EMBL/GenBank/DDBJ databases">
        <title>A chromosome-level genome assembly of Lolium multiflorum.</title>
        <authorList>
            <person name="Chen Y."/>
            <person name="Copetti D."/>
            <person name="Kolliker R."/>
            <person name="Studer B."/>
        </authorList>
    </citation>
    <scope>NUCLEOTIDE SEQUENCE</scope>
    <source>
        <strain evidence="9">02402/16</strain>
        <tissue evidence="9">Leaf</tissue>
    </source>
</reference>
<evidence type="ECO:0000256" key="4">
    <source>
        <dbReference type="ARBA" id="ARBA00022777"/>
    </source>
</evidence>
<evidence type="ECO:0000256" key="2">
    <source>
        <dbReference type="ARBA" id="ARBA00022679"/>
    </source>
</evidence>
<evidence type="ECO:0000259" key="8">
    <source>
        <dbReference type="PROSITE" id="PS50011"/>
    </source>
</evidence>
<evidence type="ECO:0000313" key="10">
    <source>
        <dbReference type="Proteomes" id="UP001231189"/>
    </source>
</evidence>
<feature type="transmembrane region" description="Helical" evidence="7">
    <location>
        <begin position="359"/>
        <end position="378"/>
    </location>
</feature>
<feature type="region of interest" description="Disordered" evidence="6">
    <location>
        <begin position="175"/>
        <end position="278"/>
    </location>
</feature>
<evidence type="ECO:0000256" key="1">
    <source>
        <dbReference type="ARBA" id="ARBA00022527"/>
    </source>
</evidence>
<sequence>MEPTEISGWERSKISNQDLNTLKTLGLMKKEGGLIFPGEESFPIPRIGYRGWRRRWLYIREENVDSQEYNISPFDGAAKISRRRSWDAEATDDEKTTTNALMKRIHELQNTRGKELSGVQITTHFLRIRVQARKNPLWMYVGEEDVDRVSEDLSVKDLERLVRCFSSLSKKQEVPTSCRVEPYSGNHALPENHQTLSSPPPLPEGGEVDERTVITDESIESSPPEPEVAGSRKSAASSDKDTETDASESVRSHPSVVSPKNKRKRSETKDSGASKNPLPKMRFINSAVDFCHSRGIYQCDLKPENFLLDGNRNLKISDFGLSALAECKRQDGLLHTTCGTPAYVAPELICKKGYDGAKADIWACGVILYVLLAGYLPFEDKNSMNMYRKVYKAKLKWPS</sequence>
<evidence type="ECO:0000256" key="6">
    <source>
        <dbReference type="SAM" id="MobiDB-lite"/>
    </source>
</evidence>
<dbReference type="SUPFAM" id="SSF56112">
    <property type="entry name" value="Protein kinase-like (PK-like)"/>
    <property type="match status" value="1"/>
</dbReference>
<dbReference type="PANTHER" id="PTHR43895:SF27">
    <property type="entry name" value="CBL-INTERACTING PROTEIN KINASE 10"/>
    <property type="match status" value="1"/>
</dbReference>
<dbReference type="InterPro" id="IPR011009">
    <property type="entry name" value="Kinase-like_dom_sf"/>
</dbReference>
<dbReference type="GO" id="GO:0005524">
    <property type="term" value="F:ATP binding"/>
    <property type="evidence" value="ECO:0007669"/>
    <property type="project" value="UniProtKB-KW"/>
</dbReference>
<keyword evidence="5" id="KW-0067">ATP-binding</keyword>
<keyword evidence="10" id="KW-1185">Reference proteome</keyword>
<name>A0AAD8RU56_LOLMU</name>
<dbReference type="PROSITE" id="PS50011">
    <property type="entry name" value="PROTEIN_KINASE_DOM"/>
    <property type="match status" value="1"/>
</dbReference>
<feature type="compositionally biased region" description="Basic and acidic residues" evidence="6">
    <location>
        <begin position="238"/>
        <end position="251"/>
    </location>
</feature>
<keyword evidence="7" id="KW-1133">Transmembrane helix</keyword>
<gene>
    <name evidence="9" type="ORF">QYE76_005630</name>
</gene>
<dbReference type="GO" id="GO:0007165">
    <property type="term" value="P:signal transduction"/>
    <property type="evidence" value="ECO:0007669"/>
    <property type="project" value="TreeGrafter"/>
</dbReference>
<keyword evidence="7" id="KW-0812">Transmembrane</keyword>
<dbReference type="AlphaFoldDB" id="A0AAD8RU56"/>
<dbReference type="SMART" id="SM00220">
    <property type="entry name" value="S_TKc"/>
    <property type="match status" value="1"/>
</dbReference>
<dbReference type="InterPro" id="IPR000719">
    <property type="entry name" value="Prot_kinase_dom"/>
</dbReference>
<keyword evidence="7" id="KW-0472">Membrane</keyword>
<keyword evidence="3" id="KW-0547">Nucleotide-binding</keyword>
<dbReference type="EMBL" id="JAUUTY010000005">
    <property type="protein sequence ID" value="KAK1631315.1"/>
    <property type="molecule type" value="Genomic_DNA"/>
</dbReference>
<keyword evidence="4" id="KW-0418">Kinase</keyword>
<organism evidence="9 10">
    <name type="scientific">Lolium multiflorum</name>
    <name type="common">Italian ryegrass</name>
    <name type="synonym">Lolium perenne subsp. multiflorum</name>
    <dbReference type="NCBI Taxonomy" id="4521"/>
    <lineage>
        <taxon>Eukaryota</taxon>
        <taxon>Viridiplantae</taxon>
        <taxon>Streptophyta</taxon>
        <taxon>Embryophyta</taxon>
        <taxon>Tracheophyta</taxon>
        <taxon>Spermatophyta</taxon>
        <taxon>Magnoliopsida</taxon>
        <taxon>Liliopsida</taxon>
        <taxon>Poales</taxon>
        <taxon>Poaceae</taxon>
        <taxon>BOP clade</taxon>
        <taxon>Pooideae</taxon>
        <taxon>Poodae</taxon>
        <taxon>Poeae</taxon>
        <taxon>Poeae Chloroplast Group 2 (Poeae type)</taxon>
        <taxon>Loliodinae</taxon>
        <taxon>Loliinae</taxon>
        <taxon>Lolium</taxon>
    </lineage>
</organism>
<dbReference type="PANTHER" id="PTHR43895">
    <property type="entry name" value="CALCIUM/CALMODULIN-DEPENDENT PROTEIN KINASE KINASE-RELATED"/>
    <property type="match status" value="1"/>
</dbReference>
<accession>A0AAD8RU56</accession>
<comment type="caution">
    <text evidence="9">The sequence shown here is derived from an EMBL/GenBank/DDBJ whole genome shotgun (WGS) entry which is preliminary data.</text>
</comment>
<protein>
    <recommendedName>
        <fullName evidence="8">Protein kinase domain-containing protein</fullName>
    </recommendedName>
</protein>
<dbReference type="Proteomes" id="UP001231189">
    <property type="component" value="Unassembled WGS sequence"/>
</dbReference>
<keyword evidence="2" id="KW-0808">Transferase</keyword>
<dbReference type="Gene3D" id="1.10.510.10">
    <property type="entry name" value="Transferase(Phosphotransferase) domain 1"/>
    <property type="match status" value="1"/>
</dbReference>
<feature type="domain" description="Protein kinase" evidence="8">
    <location>
        <begin position="125"/>
        <end position="399"/>
    </location>
</feature>
<evidence type="ECO:0000256" key="3">
    <source>
        <dbReference type="ARBA" id="ARBA00022741"/>
    </source>
</evidence>
<proteinExistence type="predicted"/>
<evidence type="ECO:0000256" key="7">
    <source>
        <dbReference type="SAM" id="Phobius"/>
    </source>
</evidence>
<dbReference type="GO" id="GO:0004674">
    <property type="term" value="F:protein serine/threonine kinase activity"/>
    <property type="evidence" value="ECO:0007669"/>
    <property type="project" value="UniProtKB-KW"/>
</dbReference>
<keyword evidence="1" id="KW-0723">Serine/threonine-protein kinase</keyword>
<dbReference type="Pfam" id="PF00069">
    <property type="entry name" value="Pkinase"/>
    <property type="match status" value="1"/>
</dbReference>
<evidence type="ECO:0000313" key="9">
    <source>
        <dbReference type="EMBL" id="KAK1631315.1"/>
    </source>
</evidence>